<evidence type="ECO:0000256" key="5">
    <source>
        <dbReference type="ARBA" id="ARBA00022827"/>
    </source>
</evidence>
<dbReference type="InterPro" id="IPR029058">
    <property type="entry name" value="AB_hydrolase_fold"/>
</dbReference>
<dbReference type="EC" id="5.3.3.1" evidence="11"/>
<dbReference type="Gene3D" id="3.50.50.60">
    <property type="entry name" value="FAD/NAD(P)-binding domain"/>
    <property type="match status" value="3"/>
</dbReference>
<dbReference type="SUPFAM" id="SSF53474">
    <property type="entry name" value="alpha/beta-Hydrolases"/>
    <property type="match status" value="1"/>
</dbReference>
<dbReference type="InterPro" id="IPR052542">
    <property type="entry name" value="Cholesterol_Oxidase"/>
</dbReference>
<evidence type="ECO:0000256" key="8">
    <source>
        <dbReference type="ARBA" id="ARBA00023166"/>
    </source>
</evidence>
<accession>A0A6A6GTG8</accession>
<evidence type="ECO:0000256" key="3">
    <source>
        <dbReference type="ARBA" id="ARBA00022548"/>
    </source>
</evidence>
<dbReference type="Pfam" id="PF00732">
    <property type="entry name" value="GMC_oxred_N"/>
    <property type="match status" value="1"/>
</dbReference>
<dbReference type="Gene3D" id="3.40.50.1820">
    <property type="entry name" value="alpha/beta hydrolase"/>
    <property type="match status" value="1"/>
</dbReference>
<keyword evidence="16" id="KW-0472">Membrane</keyword>
<evidence type="ECO:0000259" key="18">
    <source>
        <dbReference type="Pfam" id="PF05199"/>
    </source>
</evidence>
<feature type="transmembrane region" description="Helical" evidence="16">
    <location>
        <begin position="801"/>
        <end position="823"/>
    </location>
</feature>
<feature type="domain" description="Glucose-methanol-choline oxidoreductase N-terminal" evidence="17">
    <location>
        <begin position="101"/>
        <end position="329"/>
    </location>
</feature>
<evidence type="ECO:0000256" key="10">
    <source>
        <dbReference type="ARBA" id="ARBA00023235"/>
    </source>
</evidence>
<keyword evidence="8" id="KW-1207">Sterol metabolism</keyword>
<keyword evidence="3" id="KW-0153">Cholesterol metabolism</keyword>
<feature type="domain" description="Glucose-methanol-choline oxidoreductase C-terminal" evidence="18">
    <location>
        <begin position="508"/>
        <end position="572"/>
    </location>
</feature>
<comment type="similarity">
    <text evidence="2">Belongs to the GMC oxidoreductase family.</text>
</comment>
<dbReference type="AlphaFoldDB" id="A0A6A6GTG8"/>
<organism evidence="19 20">
    <name type="scientific">Viridothelium virens</name>
    <name type="common">Speckled blister lichen</name>
    <name type="synonym">Trypethelium virens</name>
    <dbReference type="NCBI Taxonomy" id="1048519"/>
    <lineage>
        <taxon>Eukaryota</taxon>
        <taxon>Fungi</taxon>
        <taxon>Dikarya</taxon>
        <taxon>Ascomycota</taxon>
        <taxon>Pezizomycotina</taxon>
        <taxon>Dothideomycetes</taxon>
        <taxon>Dothideomycetes incertae sedis</taxon>
        <taxon>Trypetheliales</taxon>
        <taxon>Trypetheliaceae</taxon>
        <taxon>Viridothelium</taxon>
    </lineage>
</organism>
<dbReference type="GO" id="GO:0050660">
    <property type="term" value="F:flavin adenine dinucleotide binding"/>
    <property type="evidence" value="ECO:0007669"/>
    <property type="project" value="InterPro"/>
</dbReference>
<gene>
    <name evidence="19" type="ORF">EV356DRAFT_494471</name>
</gene>
<evidence type="ECO:0000256" key="7">
    <source>
        <dbReference type="ARBA" id="ARBA00023098"/>
    </source>
</evidence>
<dbReference type="EMBL" id="ML991877">
    <property type="protein sequence ID" value="KAF2229074.1"/>
    <property type="molecule type" value="Genomic_DNA"/>
</dbReference>
<reference evidence="19" key="1">
    <citation type="journal article" date="2020" name="Stud. Mycol.">
        <title>101 Dothideomycetes genomes: a test case for predicting lifestyles and emergence of pathogens.</title>
        <authorList>
            <person name="Haridas S."/>
            <person name="Albert R."/>
            <person name="Binder M."/>
            <person name="Bloem J."/>
            <person name="Labutti K."/>
            <person name="Salamov A."/>
            <person name="Andreopoulos B."/>
            <person name="Baker S."/>
            <person name="Barry K."/>
            <person name="Bills G."/>
            <person name="Bluhm B."/>
            <person name="Cannon C."/>
            <person name="Castanera R."/>
            <person name="Culley D."/>
            <person name="Daum C."/>
            <person name="Ezra D."/>
            <person name="Gonzalez J."/>
            <person name="Henrissat B."/>
            <person name="Kuo A."/>
            <person name="Liang C."/>
            <person name="Lipzen A."/>
            <person name="Lutzoni F."/>
            <person name="Magnuson J."/>
            <person name="Mondo S."/>
            <person name="Nolan M."/>
            <person name="Ohm R."/>
            <person name="Pangilinan J."/>
            <person name="Park H.-J."/>
            <person name="Ramirez L."/>
            <person name="Alfaro M."/>
            <person name="Sun H."/>
            <person name="Tritt A."/>
            <person name="Yoshinaga Y."/>
            <person name="Zwiers L.-H."/>
            <person name="Turgeon B."/>
            <person name="Goodwin S."/>
            <person name="Spatafora J."/>
            <person name="Crous P."/>
            <person name="Grigoriev I."/>
        </authorList>
    </citation>
    <scope>NUCLEOTIDE SEQUENCE</scope>
    <source>
        <strain evidence="19">Tuck. ex Michener</strain>
    </source>
</reference>
<evidence type="ECO:0000256" key="11">
    <source>
        <dbReference type="ARBA" id="ARBA00038856"/>
    </source>
</evidence>
<evidence type="ECO:0000256" key="14">
    <source>
        <dbReference type="ARBA" id="ARBA00049744"/>
    </source>
</evidence>
<evidence type="ECO:0000256" key="12">
    <source>
        <dbReference type="ARBA" id="ARBA00049645"/>
    </source>
</evidence>
<dbReference type="InterPro" id="IPR036188">
    <property type="entry name" value="FAD/NAD-bd_sf"/>
</dbReference>
<evidence type="ECO:0000256" key="1">
    <source>
        <dbReference type="ARBA" id="ARBA00001974"/>
    </source>
</evidence>
<evidence type="ECO:0000256" key="16">
    <source>
        <dbReference type="SAM" id="Phobius"/>
    </source>
</evidence>
<keyword evidence="7" id="KW-0443">Lipid metabolism</keyword>
<proteinExistence type="inferred from homology"/>
<comment type="pathway">
    <text evidence="12">Steroid metabolism; cholesterol degradation.</text>
</comment>
<evidence type="ECO:0000256" key="2">
    <source>
        <dbReference type="ARBA" id="ARBA00010790"/>
    </source>
</evidence>
<dbReference type="SUPFAM" id="SSF51905">
    <property type="entry name" value="FAD/NAD(P)-binding domain"/>
    <property type="match status" value="1"/>
</dbReference>
<evidence type="ECO:0000256" key="4">
    <source>
        <dbReference type="ARBA" id="ARBA00022630"/>
    </source>
</evidence>
<evidence type="ECO:0000313" key="20">
    <source>
        <dbReference type="Proteomes" id="UP000800092"/>
    </source>
</evidence>
<keyword evidence="20" id="KW-1185">Reference proteome</keyword>
<evidence type="ECO:0000256" key="6">
    <source>
        <dbReference type="ARBA" id="ARBA00023002"/>
    </source>
</evidence>
<dbReference type="Proteomes" id="UP000800092">
    <property type="component" value="Unassembled WGS sequence"/>
</dbReference>
<dbReference type="InterPro" id="IPR007867">
    <property type="entry name" value="GMC_OxRtase_C"/>
</dbReference>
<evidence type="ECO:0000256" key="9">
    <source>
        <dbReference type="ARBA" id="ARBA00023221"/>
    </source>
</evidence>
<dbReference type="EC" id="1.1.3.6" evidence="13"/>
<protein>
    <recommendedName>
        <fullName evidence="14">Cholesterol oxidase</fullName>
        <ecNumber evidence="13">1.1.3.6</ecNumber>
        <ecNumber evidence="11">5.3.3.1</ecNumber>
    </recommendedName>
    <alternativeName>
        <fullName evidence="15">Cholesterol isomerase</fullName>
    </alternativeName>
</protein>
<evidence type="ECO:0000256" key="15">
    <source>
        <dbReference type="ARBA" id="ARBA00049778"/>
    </source>
</evidence>
<sequence>MARQNHTRPDNYPKLSGSFESMKCEYDVIVIGSGYGAGIAASRMARAGKSVAVLELSWERRPGHYPHSLRKCLSDMSVSGDSTRHRRLSKWFPSGGPSGATRLYQLLLGDGQHAFTAHGLGGGSLINAGVFLKAGGEIFQMIAWSPEIRNDPLAMQLYYSRASTMLQPTVYPEASKRLKKSDNLREIFSSDSFSKVPLTISFRNSRNSTGVETRANTGTGQECTGLNDGSKNSIATTYLTDAWNWGTKIFCGCEVLYVEQSRDKSGYLIHFAWHGGRRAQFRDEFKSQTFWVKAREFCFIGAGTIGSTEILLRSRKNGMKMSSLVGRNMSGNGDFLFFGYNGLANVNGISRERLDAKDPPGPVITAMVENRVDQHDPLSRYIVQDGCIPGPLTPFIQIMLILQTFTSDMILFRNPLLQVQKTIAAIKSLVFGVYAKNGAIQRTATYLLMCHDSNETVLKLDCDRPVLRGTPESRIEHFNKMTLKLNEGISRFGAKMGYSYFFGQSKEEVSVHPLGGANMSRDGTGREGVTNSLGEVFTGHGSKVYPGLVCCDASVIPTSLGVNPLATISALAERSVASLAEKYDFSIDLETRNGNLDASSRPMKVLIDQKLPPASFSVEKDASTLGWQFTEVFRGDIYIDSNSSDLTASESLHTQSRSPQTIVAYLTTEIYRKIGGISMPWYEGRCTGVVSCSALSRYPLRITMGKVEFLTQQKEAAEAKIISYNLQLISVEGTQYHFRGQKTIDSSIFLSVRRTWQATTTVSITISAANGLKIGRGVMKISWTRFQRQMKTFSCTTNLNMGTFLALLAFLLSFAYQVLIFFFRPFAPAQTARPSKTLVSSNESDQNMKAGRSRNYTLETRDGVKVQLERYDGMSPGLGRSKIEGPPVLFLPGVTGVGAKHNLFALPYLRCNMVKYFTERGYRCYALTPRWGCEESVAKRSTVYDCRLDVVAALDFINALESQKPYVVAHCQGSVCLGMGLLDGTIRSDRILGISANSVFIHQTFAYWNSLKGRTTALINIYEMLSGNFFPMVGDNKLFQRVLDALLRFYPVSRRRDLCASTACHRTSFGFGLLCNHENLNAHTHDNIHHFFAGTHTNLLKHVVRMGARGWCLSNDLQPLLTPPNLQRLKSLPILFISGTDNEVFDPESTLRDYEMLRRQFGEQYYRRFLVEGYGHLDPIVGKDAASDVYSWETR</sequence>
<keyword evidence="6" id="KW-0560">Oxidoreductase</keyword>
<evidence type="ECO:0000259" key="17">
    <source>
        <dbReference type="Pfam" id="PF00732"/>
    </source>
</evidence>
<dbReference type="Pfam" id="PF05199">
    <property type="entry name" value="GMC_oxred_C"/>
    <property type="match status" value="1"/>
</dbReference>
<evidence type="ECO:0000256" key="13">
    <source>
        <dbReference type="ARBA" id="ARBA00049723"/>
    </source>
</evidence>
<keyword evidence="4" id="KW-0285">Flavoprotein</keyword>
<dbReference type="GO" id="GO:0004769">
    <property type="term" value="F:steroid Delta-isomerase activity"/>
    <property type="evidence" value="ECO:0007669"/>
    <property type="project" value="UniProtKB-EC"/>
</dbReference>
<keyword evidence="10" id="KW-0413">Isomerase</keyword>
<keyword evidence="9" id="KW-0753">Steroid metabolism</keyword>
<dbReference type="PANTHER" id="PTHR47470:SF1">
    <property type="entry name" value="FAD-DEPENDENT OXIDOREDUCTASE 2 FAD BINDING DOMAIN-CONTAINING PROTEIN"/>
    <property type="match status" value="1"/>
</dbReference>
<keyword evidence="5" id="KW-0274">FAD</keyword>
<dbReference type="GO" id="GO:0008203">
    <property type="term" value="P:cholesterol metabolic process"/>
    <property type="evidence" value="ECO:0007669"/>
    <property type="project" value="UniProtKB-KW"/>
</dbReference>
<dbReference type="GO" id="GO:0016995">
    <property type="term" value="F:cholesterol oxidase activity"/>
    <property type="evidence" value="ECO:0007669"/>
    <property type="project" value="UniProtKB-EC"/>
</dbReference>
<keyword evidence="16" id="KW-0812">Transmembrane</keyword>
<dbReference type="OrthoDB" id="9974421at2759"/>
<dbReference type="InterPro" id="IPR000172">
    <property type="entry name" value="GMC_OxRdtase_N"/>
</dbReference>
<dbReference type="PANTHER" id="PTHR47470">
    <property type="entry name" value="CHOLESTEROL OXIDASE"/>
    <property type="match status" value="1"/>
</dbReference>
<comment type="cofactor">
    <cofactor evidence="1">
        <name>FAD</name>
        <dbReference type="ChEBI" id="CHEBI:57692"/>
    </cofactor>
</comment>
<keyword evidence="16" id="KW-1133">Transmembrane helix</keyword>
<evidence type="ECO:0000313" key="19">
    <source>
        <dbReference type="EMBL" id="KAF2229074.1"/>
    </source>
</evidence>
<name>A0A6A6GTG8_VIRVR</name>